<dbReference type="InterPro" id="IPR034207">
    <property type="entry name" value="RBM45_RRM3"/>
</dbReference>
<dbReference type="Pfam" id="PF00076">
    <property type="entry name" value="RRM_1"/>
    <property type="match status" value="4"/>
</dbReference>
<keyword evidence="1 2" id="KW-0694">RNA-binding</keyword>
<dbReference type="InterPro" id="IPR035979">
    <property type="entry name" value="RBD_domain_sf"/>
</dbReference>
<dbReference type="SMART" id="SM00360">
    <property type="entry name" value="RRM"/>
    <property type="match status" value="4"/>
</dbReference>
<evidence type="ECO:0000256" key="2">
    <source>
        <dbReference type="PROSITE-ProRule" id="PRU00176"/>
    </source>
</evidence>
<dbReference type="KEGG" id="bfo:118423770"/>
<organism evidence="5 6">
    <name type="scientific">Branchiostoma floridae</name>
    <name type="common">Florida lancelet</name>
    <name type="synonym">Amphioxus</name>
    <dbReference type="NCBI Taxonomy" id="7739"/>
    <lineage>
        <taxon>Eukaryota</taxon>
        <taxon>Metazoa</taxon>
        <taxon>Chordata</taxon>
        <taxon>Cephalochordata</taxon>
        <taxon>Leptocardii</taxon>
        <taxon>Amphioxiformes</taxon>
        <taxon>Branchiostomatidae</taxon>
        <taxon>Branchiostoma</taxon>
    </lineage>
</organism>
<reference evidence="5" key="1">
    <citation type="journal article" date="2020" name="Nat. Ecol. Evol.">
        <title>Deeply conserved synteny resolves early events in vertebrate evolution.</title>
        <authorList>
            <person name="Simakov O."/>
            <person name="Marletaz F."/>
            <person name="Yue J.X."/>
            <person name="O'Connell B."/>
            <person name="Jenkins J."/>
            <person name="Brandt A."/>
            <person name="Calef R."/>
            <person name="Tung C.H."/>
            <person name="Huang T.K."/>
            <person name="Schmutz J."/>
            <person name="Satoh N."/>
            <person name="Yu J.K."/>
            <person name="Putnam N.H."/>
            <person name="Green R.E."/>
            <person name="Rokhsar D.S."/>
        </authorList>
    </citation>
    <scope>NUCLEOTIDE SEQUENCE [LARGE SCALE GENOMIC DNA]</scope>
    <source>
        <strain evidence="5">S238N-H82</strain>
    </source>
</reference>
<dbReference type="OMA" id="MIPKTYT"/>
<dbReference type="RefSeq" id="XP_035687883.1">
    <property type="nucleotide sequence ID" value="XM_035831990.1"/>
</dbReference>
<evidence type="ECO:0000313" key="6">
    <source>
        <dbReference type="RefSeq" id="XP_035687883.1"/>
    </source>
</evidence>
<dbReference type="InterPro" id="IPR034206">
    <property type="entry name" value="RBM45_RRM2"/>
</dbReference>
<dbReference type="AlphaFoldDB" id="A0A9J7LRT6"/>
<protein>
    <submittedName>
        <fullName evidence="6">RNA-binding protein 45-like isoform X1</fullName>
    </submittedName>
</protein>
<dbReference type="CDD" id="cd12367">
    <property type="entry name" value="RRM2_RBM45"/>
    <property type="match status" value="1"/>
</dbReference>
<feature type="domain" description="RRM" evidence="4">
    <location>
        <begin position="43"/>
        <end position="122"/>
    </location>
</feature>
<dbReference type="SUPFAM" id="SSF54928">
    <property type="entry name" value="RNA-binding domain, RBD"/>
    <property type="match status" value="3"/>
</dbReference>
<dbReference type="CDD" id="cd12366">
    <property type="entry name" value="RRM1_RBM45"/>
    <property type="match status" value="1"/>
</dbReference>
<dbReference type="PROSITE" id="PS50102">
    <property type="entry name" value="RRM"/>
    <property type="match status" value="4"/>
</dbReference>
<dbReference type="InterPro" id="IPR034203">
    <property type="entry name" value="RBM45_RRM1"/>
</dbReference>
<gene>
    <name evidence="6" type="primary">LOC118423770</name>
</gene>
<feature type="region of interest" description="Disordered" evidence="3">
    <location>
        <begin position="212"/>
        <end position="263"/>
    </location>
</feature>
<proteinExistence type="predicted"/>
<feature type="domain" description="RRM" evidence="4">
    <location>
        <begin position="145"/>
        <end position="213"/>
    </location>
</feature>
<feature type="domain" description="RRM" evidence="4">
    <location>
        <begin position="266"/>
        <end position="353"/>
    </location>
</feature>
<feature type="compositionally biased region" description="Pro residues" evidence="3">
    <location>
        <begin position="254"/>
        <end position="263"/>
    </location>
</feature>
<accession>A0A9J7LRT6</accession>
<dbReference type="OrthoDB" id="78437at2759"/>
<name>A0A9J7LRT6_BRAFL</name>
<dbReference type="Gene3D" id="3.30.70.330">
    <property type="match status" value="4"/>
</dbReference>
<reference evidence="6" key="2">
    <citation type="submission" date="2025-08" db="UniProtKB">
        <authorList>
            <consortium name="RefSeq"/>
        </authorList>
    </citation>
    <scope>IDENTIFICATION</scope>
    <source>
        <strain evidence="6">S238N-H82</strain>
        <tissue evidence="6">Testes</tissue>
    </source>
</reference>
<keyword evidence="5" id="KW-1185">Reference proteome</keyword>
<evidence type="ECO:0000256" key="1">
    <source>
        <dbReference type="ARBA" id="ARBA00022884"/>
    </source>
</evidence>
<dbReference type="CDD" id="cd12369">
    <property type="entry name" value="RRM4_RBM45"/>
    <property type="match status" value="1"/>
</dbReference>
<evidence type="ECO:0000256" key="3">
    <source>
        <dbReference type="SAM" id="MobiDB-lite"/>
    </source>
</evidence>
<feature type="compositionally biased region" description="Polar residues" evidence="3">
    <location>
        <begin position="219"/>
        <end position="228"/>
    </location>
</feature>
<dbReference type="GeneID" id="118423770"/>
<dbReference type="InterPro" id="IPR052462">
    <property type="entry name" value="SLIRP/GR-RBP-like"/>
</dbReference>
<evidence type="ECO:0000313" key="5">
    <source>
        <dbReference type="Proteomes" id="UP000001554"/>
    </source>
</evidence>
<dbReference type="InterPro" id="IPR034208">
    <property type="entry name" value="RBM45_RRM4"/>
</dbReference>
<dbReference type="GO" id="GO:0005737">
    <property type="term" value="C:cytoplasm"/>
    <property type="evidence" value="ECO:0000318"/>
    <property type="project" value="GO_Central"/>
</dbReference>
<dbReference type="InterPro" id="IPR000504">
    <property type="entry name" value="RRM_dom"/>
</dbReference>
<feature type="domain" description="RRM" evidence="4">
    <location>
        <begin position="428"/>
        <end position="500"/>
    </location>
</feature>
<dbReference type="InterPro" id="IPR012677">
    <property type="entry name" value="Nucleotide-bd_a/b_plait_sf"/>
</dbReference>
<dbReference type="GO" id="GO:0003729">
    <property type="term" value="F:mRNA binding"/>
    <property type="evidence" value="ECO:0000318"/>
    <property type="project" value="GO_Central"/>
</dbReference>
<dbReference type="CDD" id="cd12368">
    <property type="entry name" value="RRM3_RBM45"/>
    <property type="match status" value="1"/>
</dbReference>
<sequence length="514" mass="56324">MDMITSRLMILTGAFIHNGNGGSGSVIKLGSSRLIDMDNPPNSRIFIVCSKNHTEAELKYAFEKFGDMEDIWLVKDKNTKESKGVAYIKYARASQAMMAVEEMHGKQVGPEPKPLKVMVAQSRSSGSTNDISIDAESLTRLFLVIPKSLEEEDLKDIFKEWGPIEYVNVVRDRGSGDPKGFGYVKYYKASHAALALENCDKTYKPVFAEPRVSRAARESPSSGGSSFNEPFMYSGGPPHPSHNMGSNSHREMPRSPPLVPPAPQANDVTVLGVNQWLYIIVDSTVSEHQLHALFDLIPGLEFVDLQKDRSTGQSRGCAYARYTTAASAIYAREKLNGFEYPPGFKLVVKYADSPHSNGAPGVAGPSPTPAVLAPAPPSPILQGMPINPHLPVPGFAGFNRIQQYTPGYCTAQLPGPQPLADPSSDVAERLFIVCTPTAPPEYALKDVFSRFGKLIDVYLMRDKNYGYAKYAQKVNAEAAIESLHGQEICGQRLKVMLADPPKQDQSRKRPRTSS</sequence>
<evidence type="ECO:0000259" key="4">
    <source>
        <dbReference type="PROSITE" id="PS50102"/>
    </source>
</evidence>
<dbReference type="Proteomes" id="UP000001554">
    <property type="component" value="Chromosome 10"/>
</dbReference>
<dbReference type="PANTHER" id="PTHR48027">
    <property type="entry name" value="HETEROGENEOUS NUCLEAR RIBONUCLEOPROTEIN 87F-RELATED"/>
    <property type="match status" value="1"/>
</dbReference>